<organism evidence="2 3">
    <name type="scientific">Extremus antarcticus</name>
    <dbReference type="NCBI Taxonomy" id="702011"/>
    <lineage>
        <taxon>Eukaryota</taxon>
        <taxon>Fungi</taxon>
        <taxon>Dikarya</taxon>
        <taxon>Ascomycota</taxon>
        <taxon>Pezizomycotina</taxon>
        <taxon>Dothideomycetes</taxon>
        <taxon>Dothideomycetidae</taxon>
        <taxon>Mycosphaerellales</taxon>
        <taxon>Extremaceae</taxon>
        <taxon>Extremus</taxon>
    </lineage>
</organism>
<dbReference type="EMBL" id="JAWDJX010000025">
    <property type="protein sequence ID" value="KAK3051553.1"/>
    <property type="molecule type" value="Genomic_DNA"/>
</dbReference>
<dbReference type="Proteomes" id="UP001271007">
    <property type="component" value="Unassembled WGS sequence"/>
</dbReference>
<protein>
    <recommendedName>
        <fullName evidence="1">SET domain-containing protein</fullName>
    </recommendedName>
</protein>
<evidence type="ECO:0000259" key="1">
    <source>
        <dbReference type="PROSITE" id="PS50280"/>
    </source>
</evidence>
<dbReference type="Pfam" id="PF00856">
    <property type="entry name" value="SET"/>
    <property type="match status" value="1"/>
</dbReference>
<dbReference type="SUPFAM" id="SSF82199">
    <property type="entry name" value="SET domain"/>
    <property type="match status" value="1"/>
</dbReference>
<dbReference type="Gene3D" id="2.170.270.10">
    <property type="entry name" value="SET domain"/>
    <property type="match status" value="1"/>
</dbReference>
<evidence type="ECO:0000313" key="3">
    <source>
        <dbReference type="Proteomes" id="UP001271007"/>
    </source>
</evidence>
<feature type="domain" description="SET" evidence="1">
    <location>
        <begin position="8"/>
        <end position="139"/>
    </location>
</feature>
<dbReference type="InterPro" id="IPR046341">
    <property type="entry name" value="SET_dom_sf"/>
</dbReference>
<keyword evidence="3" id="KW-1185">Reference proteome</keyword>
<reference evidence="2" key="1">
    <citation type="submission" date="2023-04" db="EMBL/GenBank/DDBJ databases">
        <title>Black Yeasts Isolated from many extreme environments.</title>
        <authorList>
            <person name="Coleine C."/>
            <person name="Stajich J.E."/>
            <person name="Selbmann L."/>
        </authorList>
    </citation>
    <scope>NUCLEOTIDE SEQUENCE</scope>
    <source>
        <strain evidence="2">CCFEE 5312</strain>
    </source>
</reference>
<dbReference type="InterPro" id="IPR001214">
    <property type="entry name" value="SET_dom"/>
</dbReference>
<dbReference type="AlphaFoldDB" id="A0AAJ0DJG0"/>
<proteinExistence type="predicted"/>
<dbReference type="PROSITE" id="PS50280">
    <property type="entry name" value="SET"/>
    <property type="match status" value="1"/>
</dbReference>
<comment type="caution">
    <text evidence="2">The sequence shown here is derived from an EMBL/GenBank/DDBJ whole genome shotgun (WGS) entry which is preliminary data.</text>
</comment>
<evidence type="ECO:0000313" key="2">
    <source>
        <dbReference type="EMBL" id="KAK3051553.1"/>
    </source>
</evidence>
<name>A0AAJ0DJG0_9PEZI</name>
<sequence length="139" mass="15680">MQREFKEPLFTDRKIQGEPGLGYGVFATKKIAEGILILAATPEFYTEYFPYTGIRRLNIAQTADLKRYSQECVDGNNGDRIYNLNAKEAGKVVAIFHNNAYIFKDGTGRQFRSMVTSASRFNHPCTPNAVAFWNDISAI</sequence>
<gene>
    <name evidence="2" type="ORF">LTR09_007208</name>
</gene>
<accession>A0AAJ0DJG0</accession>